<comment type="caution">
    <text evidence="1">The sequence shown here is derived from an EMBL/GenBank/DDBJ whole genome shotgun (WGS) entry which is preliminary data.</text>
</comment>
<evidence type="ECO:0000313" key="2">
    <source>
        <dbReference type="Proteomes" id="UP001140234"/>
    </source>
</evidence>
<feature type="non-terminal residue" evidence="1">
    <location>
        <position position="816"/>
    </location>
</feature>
<proteinExistence type="predicted"/>
<sequence>MLESAAFLVSLETSAPATHAEFSLACHCGDGASRYFDKNFQLLVFANGRYGFNGEHSLTDATTDMRLCNVLIRDVEAAAAAEMAVPGPVDELASGSDAAAAAAAEELSFVYSDELLGHIQNAVDYFDAQVAAHEMSALGFDSFGKEQIKGLGVSPDAFVQMAMQLAYYRQFRQFPPTYESASTKAFARGRTETSRSVSEHSAAWCSAMVDDPEATSLQAKAEILRQAITQQSQGTAQCSKGSGIDRHLLGLEYALLPGESVPAIFTDPVFTASRHWKLSTSQISDPILDAYGWGEVVDDGFGIAYRIENDSLHFTVVSQRLGADRLCQYLSDALMDMRFLLSNAHRQPHEIMAEVDAVASALRSIRLMSPSPRHLHSPPVGQDQSSLEHHQAPAGGTAKMVDVTSILGANPYFSAGFGLLGVGAGLAVLRQGARRGADLLKRQLLVSMEIPSHDKSYQWVLGWLSRRGIETMRAAEGGQGLPWMRRQLARAVLPRHVAVQTSYKQHDNGSVSTAFTMVPGQGKHVFMFNGTLMQVDRQRNAKMIDIQSAAPFETITLTTLSRDRGAFSQILAEAREFALAQNEGRTVLYTSFGPEWRPLGLPRKRRLLRSVVLDRGVSEGIVADVRDFIANGKWYDDRGIPYRRGYLLHGPPGSGKTSFIKALAGELGYNICILNLSERGLTDDRLGHLLTVAPERSLLLLEDIDAAFGRARQLSDQAAYQQSMVTFSGLLNALDGVASSDERIIFMTTNHIERLDPALVRPGRVDVKVLLGNASAHQIRCMFVRFYGDDSGALAQEFAEALRGHTVSTAQLQGHF</sequence>
<reference evidence="1" key="1">
    <citation type="submission" date="2022-07" db="EMBL/GenBank/DDBJ databases">
        <title>Phylogenomic reconstructions and comparative analyses of Kickxellomycotina fungi.</title>
        <authorList>
            <person name="Reynolds N.K."/>
            <person name="Stajich J.E."/>
            <person name="Barry K."/>
            <person name="Grigoriev I.V."/>
            <person name="Crous P."/>
            <person name="Smith M.E."/>
        </authorList>
    </citation>
    <scope>NUCLEOTIDE SEQUENCE</scope>
    <source>
        <strain evidence="1">CBS 109366</strain>
    </source>
</reference>
<accession>A0ACC1JSS3</accession>
<name>A0ACC1JSS3_9FUNG</name>
<evidence type="ECO:0000313" key="1">
    <source>
        <dbReference type="EMBL" id="KAJ2766733.1"/>
    </source>
</evidence>
<dbReference type="EMBL" id="JANBUJ010001613">
    <property type="protein sequence ID" value="KAJ2766733.1"/>
    <property type="molecule type" value="Genomic_DNA"/>
</dbReference>
<gene>
    <name evidence="1" type="primary">BCS1</name>
    <name evidence="1" type="ORF">IWQ57_004245</name>
</gene>
<dbReference type="Proteomes" id="UP001140234">
    <property type="component" value="Unassembled WGS sequence"/>
</dbReference>
<keyword evidence="2" id="KW-1185">Reference proteome</keyword>
<protein>
    <submittedName>
        <fullName evidence="1">Complex III assembly protein translocase and chaperone</fullName>
    </submittedName>
</protein>
<organism evidence="1 2">
    <name type="scientific">Coemansia nantahalensis</name>
    <dbReference type="NCBI Taxonomy" id="2789366"/>
    <lineage>
        <taxon>Eukaryota</taxon>
        <taxon>Fungi</taxon>
        <taxon>Fungi incertae sedis</taxon>
        <taxon>Zoopagomycota</taxon>
        <taxon>Kickxellomycotina</taxon>
        <taxon>Kickxellomycetes</taxon>
        <taxon>Kickxellales</taxon>
        <taxon>Kickxellaceae</taxon>
        <taxon>Coemansia</taxon>
    </lineage>
</organism>